<reference evidence="3" key="1">
    <citation type="submission" date="2023-02" db="EMBL/GenBank/DDBJ databases">
        <title>Identification and recombinant expression of a fungal hydrolase from Papiliotrema laurentii that hydrolyzes apple cutin and clears colloidal polyester polyurethane.</title>
        <authorList>
            <consortium name="DOE Joint Genome Institute"/>
            <person name="Roman V.A."/>
            <person name="Bojanowski C."/>
            <person name="Crable B.R."/>
            <person name="Wagner D.N."/>
            <person name="Hung C.S."/>
            <person name="Nadeau L.J."/>
            <person name="Schratz L."/>
            <person name="Haridas S."/>
            <person name="Pangilinan J."/>
            <person name="Lipzen A."/>
            <person name="Na H."/>
            <person name="Yan M."/>
            <person name="Ng V."/>
            <person name="Grigoriev I.V."/>
            <person name="Spatafora J.W."/>
            <person name="Barlow D."/>
            <person name="Biffinger J."/>
            <person name="Kelley-Loughnane N."/>
            <person name="Varaljay V.A."/>
            <person name="Crookes-Goodson W.J."/>
        </authorList>
    </citation>
    <scope>NUCLEOTIDE SEQUENCE</scope>
    <source>
        <strain evidence="3">5307AH</strain>
    </source>
</reference>
<keyword evidence="2" id="KW-0812">Transmembrane</keyword>
<keyword evidence="2" id="KW-0472">Membrane</keyword>
<gene>
    <name evidence="3" type="ORF">DB88DRAFT_481140</name>
</gene>
<proteinExistence type="predicted"/>
<accession>A0AAD9FU92</accession>
<organism evidence="3 4">
    <name type="scientific">Papiliotrema laurentii</name>
    <name type="common">Cryptococcus laurentii</name>
    <dbReference type="NCBI Taxonomy" id="5418"/>
    <lineage>
        <taxon>Eukaryota</taxon>
        <taxon>Fungi</taxon>
        <taxon>Dikarya</taxon>
        <taxon>Basidiomycota</taxon>
        <taxon>Agaricomycotina</taxon>
        <taxon>Tremellomycetes</taxon>
        <taxon>Tremellales</taxon>
        <taxon>Rhynchogastremaceae</taxon>
        <taxon>Papiliotrema</taxon>
    </lineage>
</organism>
<sequence>MPLIPGCPCDNRYPAARHYVGDAGCGTVPWTNAPKHTGSAIWMLLFQLSIIVFSTLVVASDLAWRRAKYNEIGRLWVSMFYAPGILPGDHNAGLFYYVIANGFLKLFLVVLYMSQSFYGLKGGSHRPPDLYRVHGGGRTVWGYHDPPVVPSWDSAGGAGYPSYPSTAHVTTSSQGGTVWTRALGQLAKRVQPDPKDPNAAYGTELWAEWAGWIVLGSVIPSIIAFIFLVPWAARKNEETKPADSESGKAEPKAGSG</sequence>
<evidence type="ECO:0000256" key="1">
    <source>
        <dbReference type="SAM" id="MobiDB-lite"/>
    </source>
</evidence>
<dbReference type="Proteomes" id="UP001182556">
    <property type="component" value="Unassembled WGS sequence"/>
</dbReference>
<keyword evidence="4" id="KW-1185">Reference proteome</keyword>
<dbReference type="EMBL" id="JAODAN010000002">
    <property type="protein sequence ID" value="KAK1926223.1"/>
    <property type="molecule type" value="Genomic_DNA"/>
</dbReference>
<evidence type="ECO:0000313" key="4">
    <source>
        <dbReference type="Proteomes" id="UP001182556"/>
    </source>
</evidence>
<evidence type="ECO:0000256" key="2">
    <source>
        <dbReference type="SAM" id="Phobius"/>
    </source>
</evidence>
<name>A0AAD9FU92_PAPLA</name>
<protein>
    <submittedName>
        <fullName evidence="3">Uncharacterized protein</fullName>
    </submittedName>
</protein>
<feature type="transmembrane region" description="Helical" evidence="2">
    <location>
        <begin position="94"/>
        <end position="114"/>
    </location>
</feature>
<comment type="caution">
    <text evidence="3">The sequence shown here is derived from an EMBL/GenBank/DDBJ whole genome shotgun (WGS) entry which is preliminary data.</text>
</comment>
<evidence type="ECO:0000313" key="3">
    <source>
        <dbReference type="EMBL" id="KAK1926223.1"/>
    </source>
</evidence>
<feature type="transmembrane region" description="Helical" evidence="2">
    <location>
        <begin position="209"/>
        <end position="233"/>
    </location>
</feature>
<feature type="transmembrane region" description="Helical" evidence="2">
    <location>
        <begin position="40"/>
        <end position="64"/>
    </location>
</feature>
<keyword evidence="2" id="KW-1133">Transmembrane helix</keyword>
<feature type="region of interest" description="Disordered" evidence="1">
    <location>
        <begin position="237"/>
        <end position="256"/>
    </location>
</feature>
<dbReference type="AlphaFoldDB" id="A0AAD9FU92"/>